<dbReference type="SUPFAM" id="SSF48452">
    <property type="entry name" value="TPR-like"/>
    <property type="match status" value="1"/>
</dbReference>
<dbReference type="Proteomes" id="UP001597201">
    <property type="component" value="Unassembled WGS sequence"/>
</dbReference>
<dbReference type="RefSeq" id="WP_377175185.1">
    <property type="nucleotide sequence ID" value="NZ_JBHTMY010000001.1"/>
</dbReference>
<dbReference type="InterPro" id="IPR011990">
    <property type="entry name" value="TPR-like_helical_dom_sf"/>
</dbReference>
<gene>
    <name evidence="1" type="ORF">ACFQ39_00085</name>
</gene>
<dbReference type="InterPro" id="IPR019734">
    <property type="entry name" value="TPR_rpt"/>
</dbReference>
<evidence type="ECO:0008006" key="3">
    <source>
        <dbReference type="Google" id="ProtNLM"/>
    </source>
</evidence>
<evidence type="ECO:0000313" key="2">
    <source>
        <dbReference type="Proteomes" id="UP001597201"/>
    </source>
</evidence>
<evidence type="ECO:0000313" key="1">
    <source>
        <dbReference type="EMBL" id="MFD1313998.1"/>
    </source>
</evidence>
<proteinExistence type="predicted"/>
<dbReference type="Gene3D" id="1.25.40.10">
    <property type="entry name" value="Tetratricopeptide repeat domain"/>
    <property type="match status" value="2"/>
</dbReference>
<reference evidence="2" key="1">
    <citation type="journal article" date="2019" name="Int. J. Syst. Evol. Microbiol.">
        <title>The Global Catalogue of Microorganisms (GCM) 10K type strain sequencing project: providing services to taxonomists for standard genome sequencing and annotation.</title>
        <authorList>
            <consortium name="The Broad Institute Genomics Platform"/>
            <consortium name="The Broad Institute Genome Sequencing Center for Infectious Disease"/>
            <person name="Wu L."/>
            <person name="Ma J."/>
        </authorList>
    </citation>
    <scope>NUCLEOTIDE SEQUENCE [LARGE SCALE GENOMIC DNA]</scope>
    <source>
        <strain evidence="2">CCUG 61485</strain>
    </source>
</reference>
<comment type="caution">
    <text evidence="1">The sequence shown here is derived from an EMBL/GenBank/DDBJ whole genome shotgun (WGS) entry which is preliminary data.</text>
</comment>
<dbReference type="EMBL" id="JBHTMY010000001">
    <property type="protein sequence ID" value="MFD1313998.1"/>
    <property type="molecule type" value="Genomic_DNA"/>
</dbReference>
<name>A0ABW3XXR8_9FLAO</name>
<accession>A0ABW3XXR8</accession>
<keyword evidence="2" id="KW-1185">Reference proteome</keyword>
<dbReference type="SMART" id="SM00028">
    <property type="entry name" value="TPR"/>
    <property type="match status" value="4"/>
</dbReference>
<sequence>MLGILAVLIGCSTKKDTFINRSSHAMVSKYNVLYNGNLAYDEAKEKLDAEYEDNFWEILPIEAINIEDKIPMPGESQTENPVKVGFDKAEEKAVKAIQKHSMVIEGYERNNQIDEAYLLLGKSRYFSQRFVPAREAFTYALEKYPNANLYYETKIWKAKTDIRLQNELLAIETLDNTIKSGNLDEELTEKAYTAMAMAYNQLDSLQKTIDNLKLATYYFTNKNQGARNLFILGQLYREQQKIDSSNMMFEALTYLKKIPRKYMVHGQIERAKNFTEKDSTDALIFALRQLVDDRENRAYFDEIYYQAGLIAEKKGIKDKAKEYFALSILMNSNKPYQKSLSYEALGNWYFDNAEFAAAGKYYDSLLQIPNVDLNSKRVRRIIAKNKSLEDVIFYENELKVSDSILYLANLNEAGQKQYFSEYVEALRKQDELIKIQQDRMNASGNEFLGATSGPRANEKFYFYNTPVVQMGKQDFKNRFGNRALTDNWIFSQLASGNVTQEISQTETIDLEQRYDPLYYIQSIPKEPKTLDSITNIRNLAHYNLGLLYKEQFKEYEIAADHFEKFLSFNPQESYILPAKYQLYKCYEQFKPDLGNKLAKEIVTDYSDSKYAQIISHPEEVISFENNESSPENVYKQAYICYEEGEFDYSLSLLNLLDNSAEILTLEPKVELLKAFIALKKEGKEIYTKQLNELIIQFPNTEESNYAKIILANMDEKK</sequence>
<protein>
    <recommendedName>
        <fullName evidence="3">Protein involved in gliding motility SprE</fullName>
    </recommendedName>
</protein>
<organism evidence="1 2">
    <name type="scientific">Namhaeicola litoreus</name>
    <dbReference type="NCBI Taxonomy" id="1052145"/>
    <lineage>
        <taxon>Bacteria</taxon>
        <taxon>Pseudomonadati</taxon>
        <taxon>Bacteroidota</taxon>
        <taxon>Flavobacteriia</taxon>
        <taxon>Flavobacteriales</taxon>
        <taxon>Flavobacteriaceae</taxon>
        <taxon>Namhaeicola</taxon>
    </lineage>
</organism>